<keyword evidence="6" id="KW-0472">Membrane</keyword>
<reference evidence="8 9" key="1">
    <citation type="submission" date="2024-04" db="EMBL/GenBank/DDBJ databases">
        <title>Tritrichomonas musculus Genome.</title>
        <authorList>
            <person name="Alves-Ferreira E."/>
            <person name="Grigg M."/>
            <person name="Lorenzi H."/>
            <person name="Galac M."/>
        </authorList>
    </citation>
    <scope>NUCLEOTIDE SEQUENCE [LARGE SCALE GENOMIC DNA]</scope>
    <source>
        <strain evidence="8 9">EAF2021</strain>
    </source>
</reference>
<dbReference type="PANTHER" id="PTHR43394:SF1">
    <property type="entry name" value="ATP-BINDING CASSETTE SUB-FAMILY B MEMBER 10, MITOCHONDRIAL"/>
    <property type="match status" value="1"/>
</dbReference>
<evidence type="ECO:0000259" key="7">
    <source>
        <dbReference type="PROSITE" id="PS50893"/>
    </source>
</evidence>
<evidence type="ECO:0000256" key="2">
    <source>
        <dbReference type="ARBA" id="ARBA00022692"/>
    </source>
</evidence>
<dbReference type="Proteomes" id="UP001470230">
    <property type="component" value="Unassembled WGS sequence"/>
</dbReference>
<dbReference type="InterPro" id="IPR039421">
    <property type="entry name" value="Type_1_exporter"/>
</dbReference>
<dbReference type="PROSITE" id="PS00211">
    <property type="entry name" value="ABC_TRANSPORTER_1"/>
    <property type="match status" value="1"/>
</dbReference>
<evidence type="ECO:0000256" key="3">
    <source>
        <dbReference type="ARBA" id="ARBA00022741"/>
    </source>
</evidence>
<keyword evidence="3" id="KW-0547">Nucleotide-binding</keyword>
<evidence type="ECO:0000313" key="8">
    <source>
        <dbReference type="EMBL" id="KAK8836442.1"/>
    </source>
</evidence>
<dbReference type="PROSITE" id="PS50893">
    <property type="entry name" value="ABC_TRANSPORTER_2"/>
    <property type="match status" value="1"/>
</dbReference>
<dbReference type="InterPro" id="IPR003593">
    <property type="entry name" value="AAA+_ATPase"/>
</dbReference>
<evidence type="ECO:0000256" key="1">
    <source>
        <dbReference type="ARBA" id="ARBA00004141"/>
    </source>
</evidence>
<accession>A0ABR2GS94</accession>
<keyword evidence="5" id="KW-1133">Transmembrane helix</keyword>
<dbReference type="SMART" id="SM00382">
    <property type="entry name" value="AAA"/>
    <property type="match status" value="1"/>
</dbReference>
<dbReference type="Pfam" id="PF00005">
    <property type="entry name" value="ABC_tran"/>
    <property type="match status" value="2"/>
</dbReference>
<evidence type="ECO:0000256" key="6">
    <source>
        <dbReference type="ARBA" id="ARBA00023136"/>
    </source>
</evidence>
<dbReference type="Gene3D" id="1.20.1560.10">
    <property type="entry name" value="ABC transporter type 1, transmembrane domain"/>
    <property type="match status" value="1"/>
</dbReference>
<name>A0ABR2GS94_9EUKA</name>
<dbReference type="Gene3D" id="3.40.50.300">
    <property type="entry name" value="P-loop containing nucleotide triphosphate hydrolases"/>
    <property type="match status" value="2"/>
</dbReference>
<evidence type="ECO:0000256" key="5">
    <source>
        <dbReference type="ARBA" id="ARBA00022989"/>
    </source>
</evidence>
<dbReference type="PANTHER" id="PTHR43394">
    <property type="entry name" value="ATP-DEPENDENT PERMEASE MDL1, MITOCHONDRIAL"/>
    <property type="match status" value="1"/>
</dbReference>
<sequence>MSLSFATLGISSASTLSDDYKKTTISATKLLDIIETPQKVDRKQGNSPSEGVKGEINFQDVTFKCATAKTNAVEHLSFVINPGETVAFVDESGCGKSTTLQLIQRFIMEMPNNYRSEVQQTSLSGGQKQRICISRAILANTPILLLDEATTALDTESERLVLQSLENFRHGKTAILVAHRLAAVIISDRILVFNEVRIAEEGTHKELIEKEINCF</sequence>
<evidence type="ECO:0000313" key="9">
    <source>
        <dbReference type="Proteomes" id="UP001470230"/>
    </source>
</evidence>
<comment type="caution">
    <text evidence="8">The sequence shown here is derived from an EMBL/GenBank/DDBJ whole genome shotgun (WGS) entry which is preliminary data.</text>
</comment>
<dbReference type="InterPro" id="IPR003439">
    <property type="entry name" value="ABC_transporter-like_ATP-bd"/>
</dbReference>
<dbReference type="InterPro" id="IPR017871">
    <property type="entry name" value="ABC_transporter-like_CS"/>
</dbReference>
<feature type="domain" description="ABC transporter" evidence="7">
    <location>
        <begin position="56"/>
        <end position="212"/>
    </location>
</feature>
<comment type="subcellular location">
    <subcellularLocation>
        <location evidence="1">Membrane</location>
        <topology evidence="1">Multi-pass membrane protein</topology>
    </subcellularLocation>
</comment>
<keyword evidence="9" id="KW-1185">Reference proteome</keyword>
<dbReference type="InterPro" id="IPR036640">
    <property type="entry name" value="ABC1_TM_sf"/>
</dbReference>
<dbReference type="SUPFAM" id="SSF52540">
    <property type="entry name" value="P-loop containing nucleoside triphosphate hydrolases"/>
    <property type="match status" value="1"/>
</dbReference>
<keyword evidence="4" id="KW-0067">ATP-binding</keyword>
<organism evidence="8 9">
    <name type="scientific">Tritrichomonas musculus</name>
    <dbReference type="NCBI Taxonomy" id="1915356"/>
    <lineage>
        <taxon>Eukaryota</taxon>
        <taxon>Metamonada</taxon>
        <taxon>Parabasalia</taxon>
        <taxon>Tritrichomonadida</taxon>
        <taxon>Tritrichomonadidae</taxon>
        <taxon>Tritrichomonas</taxon>
    </lineage>
</organism>
<dbReference type="EMBL" id="JAPFFF010000065">
    <property type="protein sequence ID" value="KAK8836442.1"/>
    <property type="molecule type" value="Genomic_DNA"/>
</dbReference>
<gene>
    <name evidence="8" type="ORF">M9Y10_037699</name>
</gene>
<dbReference type="InterPro" id="IPR027417">
    <property type="entry name" value="P-loop_NTPase"/>
</dbReference>
<proteinExistence type="predicted"/>
<evidence type="ECO:0000256" key="4">
    <source>
        <dbReference type="ARBA" id="ARBA00022840"/>
    </source>
</evidence>
<protein>
    <recommendedName>
        <fullName evidence="7">ABC transporter domain-containing protein</fullName>
    </recommendedName>
</protein>
<keyword evidence="2" id="KW-0812">Transmembrane</keyword>